<dbReference type="Proteomes" id="UP000050761">
    <property type="component" value="Unassembled WGS sequence"/>
</dbReference>
<dbReference type="InterPro" id="IPR001888">
    <property type="entry name" value="Transposase_1"/>
</dbReference>
<dbReference type="Gene3D" id="3.30.420.10">
    <property type="entry name" value="Ribonuclease H-like superfamily/Ribonuclease H"/>
    <property type="match status" value="1"/>
</dbReference>
<protein>
    <submittedName>
        <fullName evidence="4">Tyrosine-protein phosphatase domain-containing protein</fullName>
    </submittedName>
</protein>
<dbReference type="GO" id="GO:0003676">
    <property type="term" value="F:nucleic acid binding"/>
    <property type="evidence" value="ECO:0007669"/>
    <property type="project" value="InterPro"/>
</dbReference>
<accession>A0A183GV19</accession>
<evidence type="ECO:0000256" key="1">
    <source>
        <dbReference type="SAM" id="MobiDB-lite"/>
    </source>
</evidence>
<gene>
    <name evidence="2" type="ORF">HPBE_LOCUS26538</name>
</gene>
<feature type="compositionally biased region" description="Basic and acidic residues" evidence="1">
    <location>
        <begin position="43"/>
        <end position="53"/>
    </location>
</feature>
<evidence type="ECO:0000313" key="4">
    <source>
        <dbReference type="WBParaSite" id="HPBE_0002653901-mRNA-1"/>
    </source>
</evidence>
<name>A0A183GV19_HELPZ</name>
<dbReference type="Pfam" id="PF01359">
    <property type="entry name" value="Transposase_1"/>
    <property type="match status" value="1"/>
</dbReference>
<dbReference type="WBParaSite" id="HPBE_0002653901-mRNA-1">
    <property type="protein sequence ID" value="HPBE_0002653901-mRNA-1"/>
    <property type="gene ID" value="HPBE_0002653901"/>
</dbReference>
<evidence type="ECO:0000313" key="2">
    <source>
        <dbReference type="EMBL" id="VDP58143.1"/>
    </source>
</evidence>
<organism evidence="3 4">
    <name type="scientific">Heligmosomoides polygyrus</name>
    <name type="common">Parasitic roundworm</name>
    <dbReference type="NCBI Taxonomy" id="6339"/>
    <lineage>
        <taxon>Eukaryota</taxon>
        <taxon>Metazoa</taxon>
        <taxon>Ecdysozoa</taxon>
        <taxon>Nematoda</taxon>
        <taxon>Chromadorea</taxon>
        <taxon>Rhabditida</taxon>
        <taxon>Rhabditina</taxon>
        <taxon>Rhabditomorpha</taxon>
        <taxon>Strongyloidea</taxon>
        <taxon>Heligmosomidae</taxon>
        <taxon>Heligmosomoides</taxon>
    </lineage>
</organism>
<dbReference type="OrthoDB" id="9970333at2759"/>
<proteinExistence type="predicted"/>
<feature type="region of interest" description="Disordered" evidence="1">
    <location>
        <begin position="36"/>
        <end position="71"/>
    </location>
</feature>
<dbReference type="EMBL" id="UZAH01040204">
    <property type="protein sequence ID" value="VDP58143.1"/>
    <property type="molecule type" value="Genomic_DNA"/>
</dbReference>
<dbReference type="AlphaFoldDB" id="A0A183GV19"/>
<reference evidence="2 3" key="1">
    <citation type="submission" date="2018-11" db="EMBL/GenBank/DDBJ databases">
        <authorList>
            <consortium name="Pathogen Informatics"/>
        </authorList>
    </citation>
    <scope>NUCLEOTIDE SEQUENCE [LARGE SCALE GENOMIC DNA]</scope>
</reference>
<evidence type="ECO:0000313" key="3">
    <source>
        <dbReference type="Proteomes" id="UP000050761"/>
    </source>
</evidence>
<keyword evidence="3" id="KW-1185">Reference proteome</keyword>
<accession>A0A3P8IJZ2</accession>
<dbReference type="InterPro" id="IPR036397">
    <property type="entry name" value="RNaseH_sf"/>
</dbReference>
<sequence length="71" mass="8040">MLYWELLDSETTVTASVYAIQLQNLADAMRQKRPGRENVYLLHDNEHPQENPGDKLGSSGPSTVLSRPRPF</sequence>
<reference evidence="4" key="2">
    <citation type="submission" date="2019-09" db="UniProtKB">
        <authorList>
            <consortium name="WormBaseParasite"/>
        </authorList>
    </citation>
    <scope>IDENTIFICATION</scope>
</reference>